<comment type="caution">
    <text evidence="2">The sequence shown here is derived from an EMBL/GenBank/DDBJ whole genome shotgun (WGS) entry which is preliminary data.</text>
</comment>
<reference evidence="2" key="2">
    <citation type="submission" date="2021-10" db="EMBL/GenBank/DDBJ databases">
        <title>Phylogenomics reveals ancestral predisposition of the termite-cultivated fungus Termitomyces towards a domesticated lifestyle.</title>
        <authorList>
            <person name="Auxier B."/>
            <person name="Grum-Grzhimaylo A."/>
            <person name="Cardenas M.E."/>
            <person name="Lodge J.D."/>
            <person name="Laessoe T."/>
            <person name="Pedersen O."/>
            <person name="Smith M.E."/>
            <person name="Kuyper T.W."/>
            <person name="Franco-Molano E.A."/>
            <person name="Baroni T.J."/>
            <person name="Aanen D.K."/>
        </authorList>
    </citation>
    <scope>NUCLEOTIDE SEQUENCE</scope>
    <source>
        <strain evidence="2">AP01</strain>
        <tissue evidence="2">Mycelium</tissue>
    </source>
</reference>
<dbReference type="OrthoDB" id="3248909at2759"/>
<keyword evidence="1" id="KW-1133">Transmembrane helix</keyword>
<keyword evidence="3" id="KW-1185">Reference proteome</keyword>
<organism evidence="2 3">
    <name type="scientific">Asterophora parasitica</name>
    <dbReference type="NCBI Taxonomy" id="117018"/>
    <lineage>
        <taxon>Eukaryota</taxon>
        <taxon>Fungi</taxon>
        <taxon>Dikarya</taxon>
        <taxon>Basidiomycota</taxon>
        <taxon>Agaricomycotina</taxon>
        <taxon>Agaricomycetes</taxon>
        <taxon>Agaricomycetidae</taxon>
        <taxon>Agaricales</taxon>
        <taxon>Tricholomatineae</taxon>
        <taxon>Lyophyllaceae</taxon>
        <taxon>Asterophora</taxon>
    </lineage>
</organism>
<proteinExistence type="predicted"/>
<keyword evidence="1" id="KW-0472">Membrane</keyword>
<evidence type="ECO:0000313" key="3">
    <source>
        <dbReference type="Proteomes" id="UP000775547"/>
    </source>
</evidence>
<dbReference type="EMBL" id="JABCKV010000472">
    <property type="protein sequence ID" value="KAG5640859.1"/>
    <property type="molecule type" value="Genomic_DNA"/>
</dbReference>
<keyword evidence="1" id="KW-0812">Transmembrane</keyword>
<reference evidence="2" key="1">
    <citation type="submission" date="2020-07" db="EMBL/GenBank/DDBJ databases">
        <authorList>
            <person name="Nieuwenhuis M."/>
            <person name="Van De Peppel L.J.J."/>
        </authorList>
    </citation>
    <scope>NUCLEOTIDE SEQUENCE</scope>
    <source>
        <strain evidence="2">AP01</strain>
        <tissue evidence="2">Mycelium</tissue>
    </source>
</reference>
<name>A0A9P7K976_9AGAR</name>
<feature type="transmembrane region" description="Helical" evidence="1">
    <location>
        <begin position="12"/>
        <end position="30"/>
    </location>
</feature>
<accession>A0A9P7K976</accession>
<evidence type="ECO:0000256" key="1">
    <source>
        <dbReference type="SAM" id="Phobius"/>
    </source>
</evidence>
<dbReference type="Proteomes" id="UP000775547">
    <property type="component" value="Unassembled WGS sequence"/>
</dbReference>
<sequence length="146" mass="15731">MLTYRSPLPAHLLGVFLITIGAIGLVVYMLHQRDRKKLLLTTPPGSIASITSRTAHSGFGQLLLPYDDESALERKLSGLRFRLDRRTGAIIADGEGAEAGAGGPDDAMLSLFGRKHSRDTAASLSSSHLAYQAAVGYPPWKNPYDP</sequence>
<evidence type="ECO:0000313" key="2">
    <source>
        <dbReference type="EMBL" id="KAG5640859.1"/>
    </source>
</evidence>
<dbReference type="AlphaFoldDB" id="A0A9P7K976"/>
<protein>
    <submittedName>
        <fullName evidence="2">Uncharacterized protein</fullName>
    </submittedName>
</protein>
<gene>
    <name evidence="2" type="ORF">DXG03_006811</name>
</gene>